<evidence type="ECO:0000256" key="3">
    <source>
        <dbReference type="SAM" id="SignalP"/>
    </source>
</evidence>
<dbReference type="InterPro" id="IPR039535">
    <property type="entry name" value="ASST-like"/>
</dbReference>
<feature type="region of interest" description="Disordered" evidence="1">
    <location>
        <begin position="562"/>
        <end position="585"/>
    </location>
</feature>
<feature type="compositionally biased region" description="Low complexity" evidence="1">
    <location>
        <begin position="448"/>
        <end position="458"/>
    </location>
</feature>
<evidence type="ECO:0000313" key="4">
    <source>
        <dbReference type="EMBL" id="EMF16042.1"/>
    </source>
</evidence>
<dbReference type="OMA" id="GWIWDSV"/>
<dbReference type="PANTHER" id="PTHR35340:SF5">
    <property type="entry name" value="ASST-DOMAIN-CONTAINING PROTEIN"/>
    <property type="match status" value="1"/>
</dbReference>
<evidence type="ECO:0000256" key="1">
    <source>
        <dbReference type="SAM" id="MobiDB-lite"/>
    </source>
</evidence>
<dbReference type="EMBL" id="KB456261">
    <property type="protein sequence ID" value="EMF16042.1"/>
    <property type="molecule type" value="Genomic_DNA"/>
</dbReference>
<dbReference type="PANTHER" id="PTHR35340">
    <property type="entry name" value="PQQ ENZYME REPEAT PROTEIN-RELATED"/>
    <property type="match status" value="1"/>
</dbReference>
<dbReference type="Proteomes" id="UP000016931">
    <property type="component" value="Unassembled WGS sequence"/>
</dbReference>
<keyword evidence="2" id="KW-1133">Transmembrane helix</keyword>
<accession>M3B875</accession>
<feature type="region of interest" description="Disordered" evidence="1">
    <location>
        <begin position="625"/>
        <end position="666"/>
    </location>
</feature>
<evidence type="ECO:0008006" key="6">
    <source>
        <dbReference type="Google" id="ProtNLM"/>
    </source>
</evidence>
<feature type="chain" id="PRO_5004031895" description="Arylsulfotransferase" evidence="3">
    <location>
        <begin position="20"/>
        <end position="666"/>
    </location>
</feature>
<dbReference type="eggNOG" id="ENOG502QPU9">
    <property type="taxonomic scope" value="Eukaryota"/>
</dbReference>
<feature type="transmembrane region" description="Helical" evidence="2">
    <location>
        <begin position="597"/>
        <end position="621"/>
    </location>
</feature>
<keyword evidence="2" id="KW-0812">Transmembrane</keyword>
<dbReference type="RefSeq" id="XP_016764163.1">
    <property type="nucleotide sequence ID" value="XM_016904486.1"/>
</dbReference>
<sequence>MRLVPLTALLALVAIPCQADQAPFSADSKYNDAEYGFYVTQTFKSSPQVTGVPVVNFMEPFTRCDDGSYLLITPRGKVAESTPMILDVNGSLVWAATKKYGQVYNLQVQSYKGQEYLTFWAGDDTVGGHGVGTHYMLDQQYREQYRIKAANGLGADLHAFTITANDTALISIYDKKFADVESMPGYHRKGWIWDSVFQELDLQTGEAIFEWRASDHIDVSKSYHPIGEMEESDPRDVYHINSVRKDTLGNFLVSSRYLRAVLYIDGITGKVLWQLGGKDNSFHDLSNGTATKFLGQHDADILEHEDSHNHAKKTHFITFFNNNADWDNTTDIQSKGARIEISLDDMTARLDLSLSTSNSSTTTTTRPILSSSQGSYQTLPNGHIVLGYGFNAAMAEFSETGELLCSMLFQPSSRFDTGDVQSYRNLRFNWTGFPRDTKPRLVGEFDGSSSSSSSSSPSGDVKLYMSWNGATEVSRWLLEGFENSDDEEKETTRRRKRHSQINHRNNSVEKISLVAKEGFETISRISSSSEAISHKTRFVRVAALDRDDNVLGTSDLIDLRGMNRDDDEDKGVSNNSQQGEEKEEGKNFSFKLTNIDILLISFVGLLISLSFKFIFGFTAIGGRRRGNGNGMGRRGGSKDKEMQEQEQQYKKKKKQQSKYKYSLLLQ</sequence>
<proteinExistence type="predicted"/>
<dbReference type="HOGENOM" id="CLU_018249_0_0_1"/>
<dbReference type="InterPro" id="IPR053143">
    <property type="entry name" value="Arylsulfate_ST"/>
</dbReference>
<gene>
    <name evidence="4" type="ORF">SEPMUDRAFT_147727</name>
</gene>
<dbReference type="Pfam" id="PF14269">
    <property type="entry name" value="Arylsulfotran_2"/>
    <property type="match status" value="1"/>
</dbReference>
<name>M3B875_SPHMS</name>
<dbReference type="STRING" id="692275.M3B875"/>
<evidence type="ECO:0000256" key="2">
    <source>
        <dbReference type="SAM" id="Phobius"/>
    </source>
</evidence>
<organism evidence="4 5">
    <name type="scientific">Sphaerulina musiva (strain SO2202)</name>
    <name type="common">Poplar stem canker fungus</name>
    <name type="synonym">Septoria musiva</name>
    <dbReference type="NCBI Taxonomy" id="692275"/>
    <lineage>
        <taxon>Eukaryota</taxon>
        <taxon>Fungi</taxon>
        <taxon>Dikarya</taxon>
        <taxon>Ascomycota</taxon>
        <taxon>Pezizomycotina</taxon>
        <taxon>Dothideomycetes</taxon>
        <taxon>Dothideomycetidae</taxon>
        <taxon>Mycosphaerellales</taxon>
        <taxon>Mycosphaerellaceae</taxon>
        <taxon>Sphaerulina</taxon>
    </lineage>
</organism>
<feature type="compositionally biased region" description="Basic and acidic residues" evidence="1">
    <location>
        <begin position="636"/>
        <end position="649"/>
    </location>
</feature>
<evidence type="ECO:0000313" key="5">
    <source>
        <dbReference type="Proteomes" id="UP000016931"/>
    </source>
</evidence>
<protein>
    <recommendedName>
        <fullName evidence="6">Arylsulfotransferase</fullName>
    </recommendedName>
</protein>
<keyword evidence="3" id="KW-0732">Signal</keyword>
<keyword evidence="5" id="KW-1185">Reference proteome</keyword>
<dbReference type="OrthoDB" id="5427350at2759"/>
<feature type="signal peptide" evidence="3">
    <location>
        <begin position="1"/>
        <end position="19"/>
    </location>
</feature>
<dbReference type="GeneID" id="27901623"/>
<reference evidence="4 5" key="1">
    <citation type="journal article" date="2012" name="PLoS Pathog.">
        <title>Diverse lifestyles and strategies of plant pathogenesis encoded in the genomes of eighteen Dothideomycetes fungi.</title>
        <authorList>
            <person name="Ohm R.A."/>
            <person name="Feau N."/>
            <person name="Henrissat B."/>
            <person name="Schoch C.L."/>
            <person name="Horwitz B.A."/>
            <person name="Barry K.W."/>
            <person name="Condon B.J."/>
            <person name="Copeland A.C."/>
            <person name="Dhillon B."/>
            <person name="Glaser F."/>
            <person name="Hesse C.N."/>
            <person name="Kosti I."/>
            <person name="LaButti K."/>
            <person name="Lindquist E.A."/>
            <person name="Lucas S."/>
            <person name="Salamov A.A."/>
            <person name="Bradshaw R.E."/>
            <person name="Ciuffetti L."/>
            <person name="Hamelin R.C."/>
            <person name="Kema G.H.J."/>
            <person name="Lawrence C."/>
            <person name="Scott J.A."/>
            <person name="Spatafora J.W."/>
            <person name="Turgeon B.G."/>
            <person name="de Wit P.J.G.M."/>
            <person name="Zhong S."/>
            <person name="Goodwin S.B."/>
            <person name="Grigoriev I.V."/>
        </authorList>
    </citation>
    <scope>NUCLEOTIDE SEQUENCE [LARGE SCALE GENOMIC DNA]</scope>
    <source>
        <strain evidence="4 5">SO2202</strain>
    </source>
</reference>
<feature type="region of interest" description="Disordered" evidence="1">
    <location>
        <begin position="441"/>
        <end position="460"/>
    </location>
</feature>
<dbReference type="AlphaFoldDB" id="M3B875"/>
<keyword evidence="2" id="KW-0472">Membrane</keyword>